<dbReference type="RefSeq" id="WP_121301343.1">
    <property type="nucleotide sequence ID" value="NZ_QBEW01000083.1"/>
</dbReference>
<gene>
    <name evidence="1" type="ORF">DFR62_3418</name>
</gene>
<dbReference type="AlphaFoldDB" id="A0A497YDN2"/>
<proteinExistence type="predicted"/>
<comment type="caution">
    <text evidence="1">The sequence shown here is derived from an EMBL/GenBank/DDBJ whole genome shotgun (WGS) entry which is preliminary data.</text>
</comment>
<dbReference type="OrthoDB" id="2428825at2"/>
<accession>A0A497YDN2</accession>
<sequence length="99" mass="11590">MRILPTVYKAKSEIARLEKYVFLAESYGEQTLEKQIIKHYAYIGSISKTVAHLNEKRAKEGLAPIELAYAKEVIQSKPADALHRMVRTRYRQKIRHLQY</sequence>
<evidence type="ECO:0000313" key="1">
    <source>
        <dbReference type="EMBL" id="RLJ81373.1"/>
    </source>
</evidence>
<protein>
    <submittedName>
        <fullName evidence="1">Uncharacterized protein</fullName>
    </submittedName>
</protein>
<evidence type="ECO:0000313" key="2">
    <source>
        <dbReference type="Proteomes" id="UP000280791"/>
    </source>
</evidence>
<keyword evidence="2" id="KW-1185">Reference proteome</keyword>
<name>A0A497YDN2_9BACL</name>
<organism evidence="1 2">
    <name type="scientific">Planococcus citreus</name>
    <dbReference type="NCBI Taxonomy" id="1373"/>
    <lineage>
        <taxon>Bacteria</taxon>
        <taxon>Bacillati</taxon>
        <taxon>Bacillota</taxon>
        <taxon>Bacilli</taxon>
        <taxon>Bacillales</taxon>
        <taxon>Caryophanaceae</taxon>
        <taxon>Planococcus</taxon>
    </lineage>
</organism>
<dbReference type="Proteomes" id="UP000280791">
    <property type="component" value="Unassembled WGS sequence"/>
</dbReference>
<dbReference type="EMBL" id="RCCP01000009">
    <property type="protein sequence ID" value="RLJ81373.1"/>
    <property type="molecule type" value="Genomic_DNA"/>
</dbReference>
<reference evidence="1 2" key="1">
    <citation type="submission" date="2018-10" db="EMBL/GenBank/DDBJ databases">
        <title>Genomic Encyclopedia of Type Strains, Phase IV (KMG-IV): sequencing the most valuable type-strain genomes for metagenomic binning, comparative biology and taxonomic classification.</title>
        <authorList>
            <person name="Goeker M."/>
        </authorList>
    </citation>
    <scope>NUCLEOTIDE SEQUENCE [LARGE SCALE GENOMIC DNA]</scope>
    <source>
        <strain evidence="1 2">DSM 20549</strain>
    </source>
</reference>